<dbReference type="InterPro" id="IPR006575">
    <property type="entry name" value="RWD_dom"/>
</dbReference>
<dbReference type="EMBL" id="GL883113">
    <property type="protein sequence ID" value="EGG05351.1"/>
    <property type="molecule type" value="Genomic_DNA"/>
</dbReference>
<dbReference type="Proteomes" id="UP000001072">
    <property type="component" value="Unassembled WGS sequence"/>
</dbReference>
<dbReference type="Gene3D" id="3.10.110.10">
    <property type="entry name" value="Ubiquitin Conjugating Enzyme"/>
    <property type="match status" value="1"/>
</dbReference>
<dbReference type="HOGENOM" id="CLU_084528_1_0_1"/>
<dbReference type="PROSITE" id="PS50908">
    <property type="entry name" value="RWD"/>
    <property type="match status" value="1"/>
</dbReference>
<reference evidence="4" key="1">
    <citation type="journal article" date="2011" name="Proc. Natl. Acad. Sci. U.S.A.">
        <title>Obligate biotrophy features unraveled by the genomic analysis of rust fungi.</title>
        <authorList>
            <person name="Duplessis S."/>
            <person name="Cuomo C.A."/>
            <person name="Lin Y.-C."/>
            <person name="Aerts A."/>
            <person name="Tisserant E."/>
            <person name="Veneault-Fourrey C."/>
            <person name="Joly D.L."/>
            <person name="Hacquard S."/>
            <person name="Amselem J."/>
            <person name="Cantarel B.L."/>
            <person name="Chiu R."/>
            <person name="Coutinho P.M."/>
            <person name="Feau N."/>
            <person name="Field M."/>
            <person name="Frey P."/>
            <person name="Gelhaye E."/>
            <person name="Goldberg J."/>
            <person name="Grabherr M.G."/>
            <person name="Kodira C.D."/>
            <person name="Kohler A."/>
            <person name="Kuees U."/>
            <person name="Lindquist E.A."/>
            <person name="Lucas S.M."/>
            <person name="Mago R."/>
            <person name="Mauceli E."/>
            <person name="Morin E."/>
            <person name="Murat C."/>
            <person name="Pangilinan J.L."/>
            <person name="Park R."/>
            <person name="Pearson M."/>
            <person name="Quesneville H."/>
            <person name="Rouhier N."/>
            <person name="Sakthikumar S."/>
            <person name="Salamov A.A."/>
            <person name="Schmutz J."/>
            <person name="Selles B."/>
            <person name="Shapiro H."/>
            <person name="Tanguay P."/>
            <person name="Tuskan G.A."/>
            <person name="Henrissat B."/>
            <person name="Van de Peer Y."/>
            <person name="Rouze P."/>
            <person name="Ellis J.G."/>
            <person name="Dodds P.N."/>
            <person name="Schein J.E."/>
            <person name="Zhong S."/>
            <person name="Hamelin R.C."/>
            <person name="Grigoriev I.V."/>
            <person name="Szabo L.J."/>
            <person name="Martin F."/>
        </authorList>
    </citation>
    <scope>NUCLEOTIDE SEQUENCE [LARGE SCALE GENOMIC DNA]</scope>
    <source>
        <strain evidence="4">98AG31 / pathotype 3-4-7</strain>
    </source>
</reference>
<feature type="compositionally biased region" description="Basic and acidic residues" evidence="1">
    <location>
        <begin position="117"/>
        <end position="134"/>
    </location>
</feature>
<evidence type="ECO:0000256" key="1">
    <source>
        <dbReference type="SAM" id="MobiDB-lite"/>
    </source>
</evidence>
<dbReference type="VEuPathDB" id="FungiDB:MELLADRAFT_107594"/>
<name>F4RQ54_MELLP</name>
<feature type="domain" description="RWD" evidence="2">
    <location>
        <begin position="3"/>
        <end position="108"/>
    </location>
</feature>
<dbReference type="InterPro" id="IPR040213">
    <property type="entry name" value="GIR2-like"/>
</dbReference>
<sequence length="234" mass="26909">MEEELEVLTVIFDEADFQVKHDPPGFLMRVSPEEPSDSDPLEVDLDLTPQDGYPTTIPLIEISDRIGKLDDFEKELLINKLTTIANESVGDAMGYTLYTELRQELGRVLIDRESARKKREEDELRAAEEQEKNRAKGTPVNKETFMIWRTKFNETIKLQQKKIEDEKLKSLTPKERDEFKNRLNKFTGRQLFESNKALVNSDASLLEPDAEEIDLSSFEKALDDIPSNGDNQET</sequence>
<dbReference type="OrthoDB" id="277175at2759"/>
<dbReference type="Pfam" id="PF05773">
    <property type="entry name" value="RWD"/>
    <property type="match status" value="1"/>
</dbReference>
<dbReference type="SUPFAM" id="SSF54495">
    <property type="entry name" value="UBC-like"/>
    <property type="match status" value="1"/>
</dbReference>
<organism evidence="4">
    <name type="scientific">Melampsora larici-populina (strain 98AG31 / pathotype 3-4-7)</name>
    <name type="common">Poplar leaf rust fungus</name>
    <dbReference type="NCBI Taxonomy" id="747676"/>
    <lineage>
        <taxon>Eukaryota</taxon>
        <taxon>Fungi</taxon>
        <taxon>Dikarya</taxon>
        <taxon>Basidiomycota</taxon>
        <taxon>Pucciniomycotina</taxon>
        <taxon>Pucciniomycetes</taxon>
        <taxon>Pucciniales</taxon>
        <taxon>Melampsoraceae</taxon>
        <taxon>Melampsora</taxon>
    </lineage>
</organism>
<dbReference type="PANTHER" id="PTHR12292">
    <property type="entry name" value="RWD DOMAIN-CONTAINING PROTEIN"/>
    <property type="match status" value="1"/>
</dbReference>
<proteinExistence type="predicted"/>
<dbReference type="KEGG" id="mlr:MELLADRAFT_107594"/>
<dbReference type="AlphaFoldDB" id="F4RQ54"/>
<evidence type="ECO:0000313" key="3">
    <source>
        <dbReference type="EMBL" id="EGG05351.1"/>
    </source>
</evidence>
<dbReference type="SMART" id="SM00591">
    <property type="entry name" value="RWD"/>
    <property type="match status" value="1"/>
</dbReference>
<dbReference type="FunCoup" id="F4RQ54">
    <property type="interactions" value="212"/>
</dbReference>
<dbReference type="GeneID" id="18923218"/>
<evidence type="ECO:0000313" key="4">
    <source>
        <dbReference type="Proteomes" id="UP000001072"/>
    </source>
</evidence>
<dbReference type="STRING" id="747676.F4RQ54"/>
<feature type="region of interest" description="Disordered" evidence="1">
    <location>
        <begin position="117"/>
        <end position="138"/>
    </location>
</feature>
<dbReference type="eggNOG" id="KOG4018">
    <property type="taxonomic scope" value="Eukaryota"/>
</dbReference>
<accession>F4RQ54</accession>
<protein>
    <recommendedName>
        <fullName evidence="2">RWD domain-containing protein</fullName>
    </recommendedName>
</protein>
<dbReference type="InterPro" id="IPR016135">
    <property type="entry name" value="UBQ-conjugating_enzyme/RWD"/>
</dbReference>
<dbReference type="InParanoid" id="F4RQ54"/>
<gene>
    <name evidence="3" type="ORF">MELLADRAFT_107594</name>
</gene>
<evidence type="ECO:0000259" key="2">
    <source>
        <dbReference type="PROSITE" id="PS50908"/>
    </source>
</evidence>
<dbReference type="RefSeq" id="XP_007411273.1">
    <property type="nucleotide sequence ID" value="XM_007411211.1"/>
</dbReference>
<keyword evidence="4" id="KW-1185">Reference proteome</keyword>